<keyword evidence="2" id="KW-0285">Flavoprotein</keyword>
<reference evidence="7" key="2">
    <citation type="submission" date="2024-04" db="EMBL/GenBank/DDBJ databases">
        <authorList>
            <person name="Chen Y."/>
            <person name="Shah S."/>
            <person name="Dougan E. K."/>
            <person name="Thang M."/>
            <person name="Chan C."/>
        </authorList>
    </citation>
    <scope>NUCLEOTIDE SEQUENCE [LARGE SCALE GENOMIC DNA]</scope>
</reference>
<name>A0A9P1DSH3_9DINO</name>
<dbReference type="PANTHER" id="PTHR23023">
    <property type="entry name" value="DIMETHYLANILINE MONOOXYGENASE"/>
    <property type="match status" value="1"/>
</dbReference>
<evidence type="ECO:0000256" key="5">
    <source>
        <dbReference type="ARBA" id="ARBA00023002"/>
    </source>
</evidence>
<sequence length="786" mass="88608">MAPRVCIIGAGPAGLTTLKQLQDVGVTDIDCFEKDCSIGGLFNYGPNKTGVYDNCVLTISNYLMAFSDMPPTGHRYHWHHSEYRRYLEEYSQRFKLERYISFNTTVVSVEGGPGRWQVLVQDAAGHQVDKGIYDAVAICSGAHQAIHKPNLPGLEDFQGEVIHSNYYKNNEPFRNKKCVVVGLGESGADIVREISEVAKSTVLALRSFPYLIPRLARPFHENPLGCSSDAFTSHLRHDYLLVPLQHYRRFFTNVSTDENWCLLHAPQQVTMNKEAYADCFRETSKFLHELLSAFGYAPVCNACPGQDSRAGYVAHVCGTNHFKFLWNNLNNVSKETARLNGQTTERYWQSWAFVLGEVRINYLTGELQARRQKSYLGINVMRAEDLPDTGVWYCVGTQVACELWKDQPGDQHWTDQWPTTNGGKPRWKAMMQRPAERLIALLEAHGITEHCCPICPSGHSLWANTLVGPVHYQNLHRRGHLEDSVRWQSWDLPDLHRSKMVGRLMFDHLSGLIMMLRSDGPPSPERIYPIAAISRVLVPYTLQMTGANPAPRRRTERCAFQAGVAWAKCPKVLEQGHMNVAWGMCSQVEQGHMGAAWAKCPQALEQGHVAWAKCPQVEQCRKGVAWAKCPKVLEQGHMNVAWGMCSQVEQGHMGAAWAKCPQALEQGHMAWAKYPQVEQCRKGVAWAKCLQALEQCQMCAAWAKCPQALEQGHVAWAKYPQVEQCRKGVAWAKCLQALEQCQMGAAWAKYPKYTDPATGKSWWYDLVTGEAVWSRPKGFIIVNNQA</sequence>
<evidence type="ECO:0000313" key="8">
    <source>
        <dbReference type="EMBL" id="CAL4801310.1"/>
    </source>
</evidence>
<evidence type="ECO:0000256" key="3">
    <source>
        <dbReference type="ARBA" id="ARBA00022827"/>
    </source>
</evidence>
<dbReference type="GO" id="GO:0050661">
    <property type="term" value="F:NADP binding"/>
    <property type="evidence" value="ECO:0007669"/>
    <property type="project" value="InterPro"/>
</dbReference>
<keyword evidence="9" id="KW-1185">Reference proteome</keyword>
<evidence type="ECO:0000256" key="4">
    <source>
        <dbReference type="ARBA" id="ARBA00022857"/>
    </source>
</evidence>
<keyword evidence="4" id="KW-0521">NADP</keyword>
<dbReference type="PRINTS" id="PR00370">
    <property type="entry name" value="FMOXYGENASE"/>
</dbReference>
<keyword evidence="3" id="KW-0274">FAD</keyword>
<dbReference type="InterPro" id="IPR036188">
    <property type="entry name" value="FAD/NAD-bd_sf"/>
</dbReference>
<dbReference type="InterPro" id="IPR000960">
    <property type="entry name" value="Flavin_mOase"/>
</dbReference>
<dbReference type="AlphaFoldDB" id="A0A9P1DSH3"/>
<comment type="similarity">
    <text evidence="1">Belongs to the FMO family.</text>
</comment>
<evidence type="ECO:0000313" key="9">
    <source>
        <dbReference type="Proteomes" id="UP001152797"/>
    </source>
</evidence>
<dbReference type="GO" id="GO:0050660">
    <property type="term" value="F:flavin adenine dinucleotide binding"/>
    <property type="evidence" value="ECO:0007669"/>
    <property type="project" value="InterPro"/>
</dbReference>
<dbReference type="EMBL" id="CAMXCT030006124">
    <property type="protein sequence ID" value="CAL4801310.1"/>
    <property type="molecule type" value="Genomic_DNA"/>
</dbReference>
<protein>
    <submittedName>
        <fullName evidence="8">Monooxygenase, flavin-binding protein family</fullName>
    </submittedName>
</protein>
<evidence type="ECO:0000313" key="6">
    <source>
        <dbReference type="EMBL" id="CAI4013998.1"/>
    </source>
</evidence>
<organism evidence="6">
    <name type="scientific">Cladocopium goreaui</name>
    <dbReference type="NCBI Taxonomy" id="2562237"/>
    <lineage>
        <taxon>Eukaryota</taxon>
        <taxon>Sar</taxon>
        <taxon>Alveolata</taxon>
        <taxon>Dinophyceae</taxon>
        <taxon>Suessiales</taxon>
        <taxon>Symbiodiniaceae</taxon>
        <taxon>Cladocopium</taxon>
    </lineage>
</organism>
<gene>
    <name evidence="6" type="ORF">C1SCF055_LOCUS38929</name>
</gene>
<comment type="caution">
    <text evidence="6">The sequence shown here is derived from an EMBL/GenBank/DDBJ whole genome shotgun (WGS) entry which is preliminary data.</text>
</comment>
<reference evidence="6" key="1">
    <citation type="submission" date="2022-10" db="EMBL/GenBank/DDBJ databases">
        <authorList>
            <person name="Chen Y."/>
            <person name="Dougan E. K."/>
            <person name="Chan C."/>
            <person name="Rhodes N."/>
            <person name="Thang M."/>
        </authorList>
    </citation>
    <scope>NUCLEOTIDE SEQUENCE</scope>
</reference>
<dbReference type="Proteomes" id="UP001152797">
    <property type="component" value="Unassembled WGS sequence"/>
</dbReference>
<accession>A0A9P1DSH3</accession>
<dbReference type="OrthoDB" id="66881at2759"/>
<dbReference type="SUPFAM" id="SSF51905">
    <property type="entry name" value="FAD/NAD(P)-binding domain"/>
    <property type="match status" value="1"/>
</dbReference>
<proteinExistence type="inferred from homology"/>
<dbReference type="InterPro" id="IPR050346">
    <property type="entry name" value="FMO-like"/>
</dbReference>
<evidence type="ECO:0000256" key="1">
    <source>
        <dbReference type="ARBA" id="ARBA00009183"/>
    </source>
</evidence>
<evidence type="ECO:0000313" key="7">
    <source>
        <dbReference type="EMBL" id="CAL1167373.1"/>
    </source>
</evidence>
<dbReference type="GO" id="GO:0004499">
    <property type="term" value="F:N,N-dimethylaniline monooxygenase activity"/>
    <property type="evidence" value="ECO:0007669"/>
    <property type="project" value="InterPro"/>
</dbReference>
<dbReference type="Gene3D" id="3.50.50.60">
    <property type="entry name" value="FAD/NAD(P)-binding domain"/>
    <property type="match status" value="1"/>
</dbReference>
<dbReference type="InterPro" id="IPR020946">
    <property type="entry name" value="Flavin_mOase-like"/>
</dbReference>
<dbReference type="EMBL" id="CAMXCT010006124">
    <property type="protein sequence ID" value="CAI4013998.1"/>
    <property type="molecule type" value="Genomic_DNA"/>
</dbReference>
<dbReference type="Pfam" id="PF00743">
    <property type="entry name" value="FMO-like"/>
    <property type="match status" value="1"/>
</dbReference>
<evidence type="ECO:0000256" key="2">
    <source>
        <dbReference type="ARBA" id="ARBA00022630"/>
    </source>
</evidence>
<keyword evidence="5" id="KW-0560">Oxidoreductase</keyword>
<dbReference type="EMBL" id="CAMXCT020006124">
    <property type="protein sequence ID" value="CAL1167373.1"/>
    <property type="molecule type" value="Genomic_DNA"/>
</dbReference>
<keyword evidence="8" id="KW-0503">Monooxygenase</keyword>